<name>A0A9Q0S0X1_9DIPT</name>
<proteinExistence type="predicted"/>
<sequence>MSQRTRKRNRNLDESSQSQSGESSQSSRGNNRASLTAPSEDEDHTRSVIATVKFILNHMATKFPIKRADLVKECCDGNGKIFSAILETVTSQLKFVYGIVFHEVAASKSNKQYICYSEYPCLLAKNKKNDFRDQSLLLLILSYIFIKGTAISEGALLNYLQRLDIKLDEEHEHFGDVKKSIETFRKQLYLKRDKKVSETSNEEKILFEWGERAFMEFDQKTMLTEIAKVS</sequence>
<dbReference type="PROSITE" id="PS50838">
    <property type="entry name" value="MAGE"/>
    <property type="match status" value="1"/>
</dbReference>
<evidence type="ECO:0000259" key="3">
    <source>
        <dbReference type="PROSITE" id="PS50838"/>
    </source>
</evidence>
<feature type="domain" description="MAGE" evidence="3">
    <location>
        <begin position="44"/>
        <end position="230"/>
    </location>
</feature>
<dbReference type="InterPro" id="IPR041899">
    <property type="entry name" value="MAGE_WH2"/>
</dbReference>
<dbReference type="PANTHER" id="PTHR11736:SF14">
    <property type="entry name" value="NSE3 HOMOLOG, SMC5-SMC6 COMPLEX COMPONENT"/>
    <property type="match status" value="1"/>
</dbReference>
<keyword evidence="2" id="KW-0472">Membrane</keyword>
<keyword evidence="2" id="KW-1133">Transmembrane helix</keyword>
<reference evidence="4" key="1">
    <citation type="submission" date="2022-07" db="EMBL/GenBank/DDBJ databases">
        <authorList>
            <person name="Trinca V."/>
            <person name="Uliana J.V.C."/>
            <person name="Torres T.T."/>
            <person name="Ward R.J."/>
            <person name="Monesi N."/>
        </authorList>
    </citation>
    <scope>NUCLEOTIDE SEQUENCE</scope>
    <source>
        <strain evidence="4">HSMRA1968</strain>
        <tissue evidence="4">Whole embryos</tissue>
    </source>
</reference>
<dbReference type="PANTHER" id="PTHR11736">
    <property type="entry name" value="MELANOMA-ASSOCIATED ANTIGEN MAGE ANTIGEN"/>
    <property type="match status" value="1"/>
</dbReference>
<protein>
    <submittedName>
        <fullName evidence="4">Non-structural maintenance of chromosomes element 3 like</fullName>
    </submittedName>
</protein>
<feature type="transmembrane region" description="Helical" evidence="2">
    <location>
        <begin position="136"/>
        <end position="160"/>
    </location>
</feature>
<dbReference type="SMART" id="SM01373">
    <property type="entry name" value="MAGE"/>
    <property type="match status" value="1"/>
</dbReference>
<dbReference type="GO" id="GO:0005634">
    <property type="term" value="C:nucleus"/>
    <property type="evidence" value="ECO:0007669"/>
    <property type="project" value="TreeGrafter"/>
</dbReference>
<dbReference type="AlphaFoldDB" id="A0A9Q0S0X1"/>
<keyword evidence="5" id="KW-1185">Reference proteome</keyword>
<organism evidence="4 5">
    <name type="scientific">Pseudolycoriella hygida</name>
    <dbReference type="NCBI Taxonomy" id="35572"/>
    <lineage>
        <taxon>Eukaryota</taxon>
        <taxon>Metazoa</taxon>
        <taxon>Ecdysozoa</taxon>
        <taxon>Arthropoda</taxon>
        <taxon>Hexapoda</taxon>
        <taxon>Insecta</taxon>
        <taxon>Pterygota</taxon>
        <taxon>Neoptera</taxon>
        <taxon>Endopterygota</taxon>
        <taxon>Diptera</taxon>
        <taxon>Nematocera</taxon>
        <taxon>Sciaroidea</taxon>
        <taxon>Sciaridae</taxon>
        <taxon>Pseudolycoriella</taxon>
    </lineage>
</organism>
<evidence type="ECO:0000313" key="5">
    <source>
        <dbReference type="Proteomes" id="UP001151699"/>
    </source>
</evidence>
<feature type="region of interest" description="Disordered" evidence="1">
    <location>
        <begin position="1"/>
        <end position="44"/>
    </location>
</feature>
<accession>A0A9Q0S0X1</accession>
<evidence type="ECO:0000256" key="2">
    <source>
        <dbReference type="SAM" id="Phobius"/>
    </source>
</evidence>
<dbReference type="InterPro" id="IPR037445">
    <property type="entry name" value="MAGE"/>
</dbReference>
<dbReference type="InterPro" id="IPR002190">
    <property type="entry name" value="MHD_dom"/>
</dbReference>
<dbReference type="Proteomes" id="UP001151699">
    <property type="component" value="Chromosome X"/>
</dbReference>
<evidence type="ECO:0000313" key="4">
    <source>
        <dbReference type="EMBL" id="KAJ6639403.1"/>
    </source>
</evidence>
<dbReference type="EMBL" id="WJQU01000003">
    <property type="protein sequence ID" value="KAJ6639403.1"/>
    <property type="molecule type" value="Genomic_DNA"/>
</dbReference>
<comment type="caution">
    <text evidence="4">The sequence shown here is derived from an EMBL/GenBank/DDBJ whole genome shotgun (WGS) entry which is preliminary data.</text>
</comment>
<dbReference type="Gene3D" id="1.10.10.1210">
    <property type="entry name" value="MAGE homology domain, winged helix WH2 motif"/>
    <property type="match status" value="1"/>
</dbReference>
<dbReference type="Gene3D" id="1.10.10.1200">
    <property type="entry name" value="MAGE homology domain, winged helix WH1 motif"/>
    <property type="match status" value="1"/>
</dbReference>
<dbReference type="Pfam" id="PF01454">
    <property type="entry name" value="MAGE"/>
    <property type="match status" value="1"/>
</dbReference>
<evidence type="ECO:0000256" key="1">
    <source>
        <dbReference type="SAM" id="MobiDB-lite"/>
    </source>
</evidence>
<dbReference type="InterPro" id="IPR041898">
    <property type="entry name" value="MAGE_WH1"/>
</dbReference>
<feature type="compositionally biased region" description="Low complexity" evidence="1">
    <location>
        <begin position="14"/>
        <end position="32"/>
    </location>
</feature>
<dbReference type="OrthoDB" id="205198at2759"/>
<gene>
    <name evidence="4" type="primary">Nsmce3</name>
    <name evidence="4" type="ORF">Bhyg_12147</name>
</gene>
<keyword evidence="2" id="KW-0812">Transmembrane</keyword>